<reference evidence="1 2" key="1">
    <citation type="journal article" date="2015" name="Int. J. Syst. Evol. Microbiol.">
        <title>Carboxylicivirga linearis sp. nov., isolated from a sea cucumber culture pond.</title>
        <authorList>
            <person name="Wang F.Q."/>
            <person name="Zhou Y.X."/>
            <person name="Lin X.Z."/>
            <person name="Chen G.J."/>
            <person name="Du Z.J."/>
        </authorList>
    </citation>
    <scope>NUCLEOTIDE SEQUENCE [LARGE SCALE GENOMIC DNA]</scope>
    <source>
        <strain evidence="1 2">FB218</strain>
    </source>
</reference>
<keyword evidence="2" id="KW-1185">Reference proteome</keyword>
<dbReference type="RefSeq" id="WP_212216027.1">
    <property type="nucleotide sequence ID" value="NZ_JAGUCO010000006.1"/>
</dbReference>
<name>A0ABS5JV47_9BACT</name>
<proteinExistence type="predicted"/>
<protein>
    <submittedName>
        <fullName evidence="1">Uncharacterized protein</fullName>
    </submittedName>
</protein>
<dbReference type="Proteomes" id="UP000708576">
    <property type="component" value="Unassembled WGS sequence"/>
</dbReference>
<dbReference type="EMBL" id="JAGUCO010000006">
    <property type="protein sequence ID" value="MBS2098785.1"/>
    <property type="molecule type" value="Genomic_DNA"/>
</dbReference>
<comment type="caution">
    <text evidence="1">The sequence shown here is derived from an EMBL/GenBank/DDBJ whole genome shotgun (WGS) entry which is preliminary data.</text>
</comment>
<dbReference type="PROSITE" id="PS51257">
    <property type="entry name" value="PROKAR_LIPOPROTEIN"/>
    <property type="match status" value="1"/>
</dbReference>
<sequence length="226" mass="26571">MKKFNYFAAIFVLLMLFFSCEKYNSFEPKPDQAELKSDHTPLTGFDEWGFNYQAQLFDGYLINALFGDPAFAGMEHYKTMVYNGEGPEFWEKVIAEYDYFNYMMPAGLLDCKMKMKWNTYLLGKDGVYPESWVDSDAWIVFHYKMKSKDQNWTQIRKLVARNSSYELINGYWYNQDGKEVGKESYYWPDLMIIQVINNGNNPYVPMAMPEDYNNPNGSGVGKYKMK</sequence>
<accession>A0ABS5JV47</accession>
<gene>
    <name evidence="1" type="ORF">KEM10_10890</name>
</gene>
<organism evidence="1 2">
    <name type="scientific">Carboxylicivirga linearis</name>
    <dbReference type="NCBI Taxonomy" id="1628157"/>
    <lineage>
        <taxon>Bacteria</taxon>
        <taxon>Pseudomonadati</taxon>
        <taxon>Bacteroidota</taxon>
        <taxon>Bacteroidia</taxon>
        <taxon>Marinilabiliales</taxon>
        <taxon>Marinilabiliaceae</taxon>
        <taxon>Carboxylicivirga</taxon>
    </lineage>
</organism>
<evidence type="ECO:0000313" key="1">
    <source>
        <dbReference type="EMBL" id="MBS2098785.1"/>
    </source>
</evidence>
<evidence type="ECO:0000313" key="2">
    <source>
        <dbReference type="Proteomes" id="UP000708576"/>
    </source>
</evidence>